<comment type="caution">
    <text evidence="1">The sequence shown here is derived from an EMBL/GenBank/DDBJ whole genome shotgun (WGS) entry which is preliminary data.</text>
</comment>
<keyword evidence="2" id="KW-1185">Reference proteome</keyword>
<dbReference type="EMBL" id="MU853228">
    <property type="protein sequence ID" value="KAK4123664.1"/>
    <property type="molecule type" value="Genomic_DNA"/>
</dbReference>
<dbReference type="RefSeq" id="XP_062647435.1">
    <property type="nucleotide sequence ID" value="XM_062787279.1"/>
</dbReference>
<evidence type="ECO:0000313" key="2">
    <source>
        <dbReference type="Proteomes" id="UP001302602"/>
    </source>
</evidence>
<protein>
    <submittedName>
        <fullName evidence="1">Uncharacterized protein</fullName>
    </submittedName>
</protein>
<dbReference type="GeneID" id="87824049"/>
<accession>A0AAN6TZT1</accession>
<name>A0AAN6TZT1_9PEZI</name>
<dbReference type="Proteomes" id="UP001302602">
    <property type="component" value="Unassembled WGS sequence"/>
</dbReference>
<evidence type="ECO:0000313" key="1">
    <source>
        <dbReference type="EMBL" id="KAK4123664.1"/>
    </source>
</evidence>
<reference evidence="1" key="2">
    <citation type="submission" date="2023-05" db="EMBL/GenBank/DDBJ databases">
        <authorList>
            <consortium name="Lawrence Berkeley National Laboratory"/>
            <person name="Steindorff A."/>
            <person name="Hensen N."/>
            <person name="Bonometti L."/>
            <person name="Westerberg I."/>
            <person name="Brannstrom I.O."/>
            <person name="Guillou S."/>
            <person name="Cros-Aarteil S."/>
            <person name="Calhoun S."/>
            <person name="Haridas S."/>
            <person name="Kuo A."/>
            <person name="Mondo S."/>
            <person name="Pangilinan J."/>
            <person name="Riley R."/>
            <person name="Labutti K."/>
            <person name="Andreopoulos B."/>
            <person name="Lipzen A."/>
            <person name="Chen C."/>
            <person name="Yanf M."/>
            <person name="Daum C."/>
            <person name="Ng V."/>
            <person name="Clum A."/>
            <person name="Ohm R."/>
            <person name="Martin F."/>
            <person name="Silar P."/>
            <person name="Natvig D."/>
            <person name="Lalanne C."/>
            <person name="Gautier V."/>
            <person name="Ament-Velasquez S.L."/>
            <person name="Kruys A."/>
            <person name="Hutchinson M.I."/>
            <person name="Powell A.J."/>
            <person name="Barry K."/>
            <person name="Miller A.N."/>
            <person name="Grigoriev I.V."/>
            <person name="Debuchy R."/>
            <person name="Gladieux P."/>
            <person name="Thoren M.H."/>
            <person name="Johannesson H."/>
        </authorList>
    </citation>
    <scope>NUCLEOTIDE SEQUENCE</scope>
    <source>
        <strain evidence="1">CBS 731.68</strain>
    </source>
</reference>
<proteinExistence type="predicted"/>
<organism evidence="1 2">
    <name type="scientific">Parathielavia appendiculata</name>
    <dbReference type="NCBI Taxonomy" id="2587402"/>
    <lineage>
        <taxon>Eukaryota</taxon>
        <taxon>Fungi</taxon>
        <taxon>Dikarya</taxon>
        <taxon>Ascomycota</taxon>
        <taxon>Pezizomycotina</taxon>
        <taxon>Sordariomycetes</taxon>
        <taxon>Sordariomycetidae</taxon>
        <taxon>Sordariales</taxon>
        <taxon>Chaetomiaceae</taxon>
        <taxon>Parathielavia</taxon>
    </lineage>
</organism>
<sequence length="122" mass="13312">MHTMPKEHVVPLLYISQGILCVADLDHAARAMRECSAASAARSCFYAGVRYQHQHCDWDGRSAVSLWRGVGASNGEAPEGGFVGRWRALAMAMSGFKNEIPGVTDNLELVVVGERGERFCSE</sequence>
<gene>
    <name evidence="1" type="ORF">N657DRAFT_419961</name>
</gene>
<dbReference type="AlphaFoldDB" id="A0AAN6TZT1"/>
<reference evidence="1" key="1">
    <citation type="journal article" date="2023" name="Mol. Phylogenet. Evol.">
        <title>Genome-scale phylogeny and comparative genomics of the fungal order Sordariales.</title>
        <authorList>
            <person name="Hensen N."/>
            <person name="Bonometti L."/>
            <person name="Westerberg I."/>
            <person name="Brannstrom I.O."/>
            <person name="Guillou S."/>
            <person name="Cros-Aarteil S."/>
            <person name="Calhoun S."/>
            <person name="Haridas S."/>
            <person name="Kuo A."/>
            <person name="Mondo S."/>
            <person name="Pangilinan J."/>
            <person name="Riley R."/>
            <person name="LaButti K."/>
            <person name="Andreopoulos B."/>
            <person name="Lipzen A."/>
            <person name="Chen C."/>
            <person name="Yan M."/>
            <person name="Daum C."/>
            <person name="Ng V."/>
            <person name="Clum A."/>
            <person name="Steindorff A."/>
            <person name="Ohm R.A."/>
            <person name="Martin F."/>
            <person name="Silar P."/>
            <person name="Natvig D.O."/>
            <person name="Lalanne C."/>
            <person name="Gautier V."/>
            <person name="Ament-Velasquez S.L."/>
            <person name="Kruys A."/>
            <person name="Hutchinson M.I."/>
            <person name="Powell A.J."/>
            <person name="Barry K."/>
            <person name="Miller A.N."/>
            <person name="Grigoriev I.V."/>
            <person name="Debuchy R."/>
            <person name="Gladieux P."/>
            <person name="Hiltunen Thoren M."/>
            <person name="Johannesson H."/>
        </authorList>
    </citation>
    <scope>NUCLEOTIDE SEQUENCE</scope>
    <source>
        <strain evidence="1">CBS 731.68</strain>
    </source>
</reference>